<feature type="region of interest" description="Disordered" evidence="1">
    <location>
        <begin position="101"/>
        <end position="120"/>
    </location>
</feature>
<organism evidence="2 3">
    <name type="scientific">Kribbella aluminosa</name>
    <dbReference type="NCBI Taxonomy" id="416017"/>
    <lineage>
        <taxon>Bacteria</taxon>
        <taxon>Bacillati</taxon>
        <taxon>Actinomycetota</taxon>
        <taxon>Actinomycetes</taxon>
        <taxon>Propionibacteriales</taxon>
        <taxon>Kribbellaceae</taxon>
        <taxon>Kribbella</taxon>
    </lineage>
</organism>
<evidence type="ECO:0000256" key="1">
    <source>
        <dbReference type="SAM" id="MobiDB-lite"/>
    </source>
</evidence>
<dbReference type="EMBL" id="JAGINT010000002">
    <property type="protein sequence ID" value="MBP2354661.1"/>
    <property type="molecule type" value="Genomic_DNA"/>
</dbReference>
<dbReference type="Proteomes" id="UP000755585">
    <property type="component" value="Unassembled WGS sequence"/>
</dbReference>
<protein>
    <recommendedName>
        <fullName evidence="4">Excreted virulence factor EspC (Type VII ESX diderm)</fullName>
    </recommendedName>
</protein>
<name>A0ABS4USR9_9ACTN</name>
<evidence type="ECO:0000313" key="3">
    <source>
        <dbReference type="Proteomes" id="UP000755585"/>
    </source>
</evidence>
<evidence type="ECO:0008006" key="4">
    <source>
        <dbReference type="Google" id="ProtNLM"/>
    </source>
</evidence>
<keyword evidence="3" id="KW-1185">Reference proteome</keyword>
<gene>
    <name evidence="2" type="ORF">JOF29_005771</name>
</gene>
<evidence type="ECO:0000313" key="2">
    <source>
        <dbReference type="EMBL" id="MBP2354661.1"/>
    </source>
</evidence>
<dbReference type="RefSeq" id="WP_209697435.1">
    <property type="nucleotide sequence ID" value="NZ_BAAAVU010000008.1"/>
</dbReference>
<accession>A0ABS4USR9</accession>
<comment type="caution">
    <text evidence="2">The sequence shown here is derived from an EMBL/GenBank/DDBJ whole genome shotgun (WGS) entry which is preliminary data.</text>
</comment>
<reference evidence="2 3" key="1">
    <citation type="submission" date="2021-03" db="EMBL/GenBank/DDBJ databases">
        <title>Sequencing the genomes of 1000 actinobacteria strains.</title>
        <authorList>
            <person name="Klenk H.-P."/>
        </authorList>
    </citation>
    <scope>NUCLEOTIDE SEQUENCE [LARGE SCALE GENOMIC DNA]</scope>
    <source>
        <strain evidence="2 3">DSM 18824</strain>
    </source>
</reference>
<proteinExistence type="predicted"/>
<sequence length="120" mass="11888">MTDVDLQAVYGAAEGLLRTGMDGGPALTAALNAIGADGVRSACGDDETGRAIFDGFNARVANLADAGTALQQSMTNIAAGLAAAATLLRQTDGHNAEAIRAADLGLQPDGKPLPATPGPT</sequence>